<name>A0ACC0L4A9_RHOML</name>
<evidence type="ECO:0000313" key="2">
    <source>
        <dbReference type="Proteomes" id="UP001062846"/>
    </source>
</evidence>
<gene>
    <name evidence="1" type="ORF">RHMOL_Rhmol13G0084900</name>
</gene>
<dbReference type="EMBL" id="CM046400">
    <property type="protein sequence ID" value="KAI8523578.1"/>
    <property type="molecule type" value="Genomic_DNA"/>
</dbReference>
<keyword evidence="2" id="KW-1185">Reference proteome</keyword>
<dbReference type="Proteomes" id="UP001062846">
    <property type="component" value="Chromosome 13"/>
</dbReference>
<reference evidence="1" key="1">
    <citation type="submission" date="2022-02" db="EMBL/GenBank/DDBJ databases">
        <title>Plant Genome Project.</title>
        <authorList>
            <person name="Zhang R.-G."/>
        </authorList>
    </citation>
    <scope>NUCLEOTIDE SEQUENCE</scope>
    <source>
        <strain evidence="1">AT1</strain>
    </source>
</reference>
<organism evidence="1 2">
    <name type="scientific">Rhododendron molle</name>
    <name type="common">Chinese azalea</name>
    <name type="synonym">Azalea mollis</name>
    <dbReference type="NCBI Taxonomy" id="49168"/>
    <lineage>
        <taxon>Eukaryota</taxon>
        <taxon>Viridiplantae</taxon>
        <taxon>Streptophyta</taxon>
        <taxon>Embryophyta</taxon>
        <taxon>Tracheophyta</taxon>
        <taxon>Spermatophyta</taxon>
        <taxon>Magnoliopsida</taxon>
        <taxon>eudicotyledons</taxon>
        <taxon>Gunneridae</taxon>
        <taxon>Pentapetalae</taxon>
        <taxon>asterids</taxon>
        <taxon>Ericales</taxon>
        <taxon>Ericaceae</taxon>
        <taxon>Ericoideae</taxon>
        <taxon>Rhodoreae</taxon>
        <taxon>Rhododendron</taxon>
    </lineage>
</organism>
<proteinExistence type="predicted"/>
<comment type="caution">
    <text evidence="1">The sequence shown here is derived from an EMBL/GenBank/DDBJ whole genome shotgun (WGS) entry which is preliminary data.</text>
</comment>
<sequence>MVTLDELRDITGPENPIKSVPMGVEISNGAEAPNVAVIFGATGLVGKELVKKLLSKSRWKVYGIARKPEIKPTQNPNYHFISCDLLNPSETQQRLSSLQEVTHLFWVTWASQFPLDSQECYEQNKAMLSNALNAILPRTRSLKHLSLQTGAHHYVSLQGPSGGKEVRYYHEDSPRASGDFNFYYALEDLAKERLGGKVAWSVHRPGVIMGNSTRTVFNFIGSLCVYGTICKHLNLPFVFGGTRECWEETYIDGSDAGLVAEQHIWAATNEETYSTDGQAFNAINGPSVTWKDIWPAIGLKFRLETPTDMFSPDFVFSAQLSDKAGVWEEIVEREGLVQTAMEDLANWGFLDMLFRCPAKMLGSREKADRMGCALRCVTSDSVMHWIDNMREEKLIP</sequence>
<protein>
    <submittedName>
        <fullName evidence="1">Uncharacterized protein</fullName>
    </submittedName>
</protein>
<evidence type="ECO:0000313" key="1">
    <source>
        <dbReference type="EMBL" id="KAI8523578.1"/>
    </source>
</evidence>
<accession>A0ACC0L4A9</accession>